<keyword evidence="1 5" id="KW-0479">Metal-binding</keyword>
<feature type="region of interest" description="Disordered" evidence="6">
    <location>
        <begin position="178"/>
        <end position="248"/>
    </location>
</feature>
<accession>A0ABN9WXW2</accession>
<keyword evidence="4 5" id="KW-0862">Zinc</keyword>
<feature type="domain" description="C3H1-type" evidence="7">
    <location>
        <begin position="104"/>
        <end position="131"/>
    </location>
</feature>
<organism evidence="8 9">
    <name type="scientific">Prorocentrum cordatum</name>
    <dbReference type="NCBI Taxonomy" id="2364126"/>
    <lineage>
        <taxon>Eukaryota</taxon>
        <taxon>Sar</taxon>
        <taxon>Alveolata</taxon>
        <taxon>Dinophyceae</taxon>
        <taxon>Prorocentrales</taxon>
        <taxon>Prorocentraceae</taxon>
        <taxon>Prorocentrum</taxon>
    </lineage>
</organism>
<feature type="region of interest" description="Disordered" evidence="6">
    <location>
        <begin position="66"/>
        <end position="85"/>
    </location>
</feature>
<feature type="compositionally biased region" description="Pro residues" evidence="6">
    <location>
        <begin position="371"/>
        <end position="384"/>
    </location>
</feature>
<dbReference type="InterPro" id="IPR036855">
    <property type="entry name" value="Znf_CCCH_sf"/>
</dbReference>
<feature type="compositionally biased region" description="Low complexity" evidence="6">
    <location>
        <begin position="208"/>
        <end position="219"/>
    </location>
</feature>
<dbReference type="PANTHER" id="PTHR12547:SF18">
    <property type="entry name" value="PROTEIN TIS11"/>
    <property type="match status" value="1"/>
</dbReference>
<dbReference type="SMART" id="SM00356">
    <property type="entry name" value="ZnF_C3H1"/>
    <property type="match status" value="2"/>
</dbReference>
<reference evidence="8" key="1">
    <citation type="submission" date="2023-10" db="EMBL/GenBank/DDBJ databases">
        <authorList>
            <person name="Chen Y."/>
            <person name="Shah S."/>
            <person name="Dougan E. K."/>
            <person name="Thang M."/>
            <person name="Chan C."/>
        </authorList>
    </citation>
    <scope>NUCLEOTIDE SEQUENCE [LARGE SCALE GENOMIC DNA]</scope>
</reference>
<evidence type="ECO:0000256" key="6">
    <source>
        <dbReference type="SAM" id="MobiDB-lite"/>
    </source>
</evidence>
<sequence length="400" mass="42135">RGHSFDLQRIPQDLGRRPWPRGTPVACARRARTVRPSGGPSSPSAVHLLGSSRLCRGAALRQRPATSSACAFRPRRRHSPSGGMPKIKAKVSGKGNVALTAELLRKTRLCVFYAQGACSRGDACTFAHGSSEVAARPDFTRTQVCETFKTTGHCAKGDACLFAHNVGNLKKWGRCVPGAERASPKRDAGPRWTSLDSLGAQWPPGDWPAGALAGGRPVAPGGGPPGRAARPRAVDQPPGNHKLYDDCSSADGTASTGTASMSTTLGASSISMASVCAASLNGASMSSSESLEAATVAIQAIRKWQGRGHVLDIAGPPGLVACELYRRTSFYHEQQKNSHARLEVGHFEVGCGESSPVEGDTTDEDVHPKEFPPPPAQPPPPPPRQWLGEPATVTAASWRL</sequence>
<dbReference type="Proteomes" id="UP001189429">
    <property type="component" value="Unassembled WGS sequence"/>
</dbReference>
<evidence type="ECO:0000256" key="2">
    <source>
        <dbReference type="ARBA" id="ARBA00022737"/>
    </source>
</evidence>
<evidence type="ECO:0000259" key="7">
    <source>
        <dbReference type="PROSITE" id="PS50103"/>
    </source>
</evidence>
<evidence type="ECO:0000313" key="8">
    <source>
        <dbReference type="EMBL" id="CAK0890230.1"/>
    </source>
</evidence>
<feature type="zinc finger region" description="C3H1-type" evidence="5">
    <location>
        <begin position="139"/>
        <end position="167"/>
    </location>
</feature>
<dbReference type="EMBL" id="CAUYUJ010019321">
    <property type="protein sequence ID" value="CAK0890230.1"/>
    <property type="molecule type" value="Genomic_DNA"/>
</dbReference>
<evidence type="ECO:0000256" key="1">
    <source>
        <dbReference type="ARBA" id="ARBA00022723"/>
    </source>
</evidence>
<feature type="region of interest" description="Disordered" evidence="6">
    <location>
        <begin position="351"/>
        <end position="400"/>
    </location>
</feature>
<dbReference type="Gene3D" id="4.10.1000.10">
    <property type="entry name" value="Zinc finger, CCCH-type"/>
    <property type="match status" value="2"/>
</dbReference>
<name>A0ABN9WXW2_9DINO</name>
<dbReference type="SUPFAM" id="SSF90229">
    <property type="entry name" value="CCCH zinc finger"/>
    <property type="match status" value="2"/>
</dbReference>
<dbReference type="Pfam" id="PF00642">
    <property type="entry name" value="zf-CCCH"/>
    <property type="match status" value="2"/>
</dbReference>
<proteinExistence type="predicted"/>
<dbReference type="InterPro" id="IPR000571">
    <property type="entry name" value="Znf_CCCH"/>
</dbReference>
<keyword evidence="9" id="KW-1185">Reference proteome</keyword>
<gene>
    <name evidence="8" type="ORF">PCOR1329_LOCUS70525</name>
</gene>
<evidence type="ECO:0000313" key="9">
    <source>
        <dbReference type="Proteomes" id="UP001189429"/>
    </source>
</evidence>
<dbReference type="PROSITE" id="PS50103">
    <property type="entry name" value="ZF_C3H1"/>
    <property type="match status" value="2"/>
</dbReference>
<keyword evidence="3 5" id="KW-0863">Zinc-finger</keyword>
<feature type="non-terminal residue" evidence="8">
    <location>
        <position position="1"/>
    </location>
</feature>
<evidence type="ECO:0000256" key="5">
    <source>
        <dbReference type="PROSITE-ProRule" id="PRU00723"/>
    </source>
</evidence>
<comment type="caution">
    <text evidence="8">The sequence shown here is derived from an EMBL/GenBank/DDBJ whole genome shotgun (WGS) entry which is preliminary data.</text>
</comment>
<keyword evidence="2" id="KW-0677">Repeat</keyword>
<protein>
    <recommendedName>
        <fullName evidence="7">C3H1-type domain-containing protein</fullName>
    </recommendedName>
</protein>
<feature type="domain" description="C3H1-type" evidence="7">
    <location>
        <begin position="139"/>
        <end position="167"/>
    </location>
</feature>
<dbReference type="InterPro" id="IPR045877">
    <property type="entry name" value="ZFP36-like"/>
</dbReference>
<evidence type="ECO:0000256" key="3">
    <source>
        <dbReference type="ARBA" id="ARBA00022771"/>
    </source>
</evidence>
<dbReference type="PANTHER" id="PTHR12547">
    <property type="entry name" value="CCCH ZINC FINGER/TIS11-RELATED"/>
    <property type="match status" value="1"/>
</dbReference>
<feature type="region of interest" description="Disordered" evidence="6">
    <location>
        <begin position="1"/>
        <end position="23"/>
    </location>
</feature>
<evidence type="ECO:0000256" key="4">
    <source>
        <dbReference type="ARBA" id="ARBA00022833"/>
    </source>
</evidence>
<feature type="zinc finger region" description="C3H1-type" evidence="5">
    <location>
        <begin position="104"/>
        <end position="131"/>
    </location>
</feature>